<dbReference type="OrthoDB" id="406044at2759"/>
<name>A0A9Q0YS24_HOLLE</name>
<evidence type="ECO:0000313" key="5">
    <source>
        <dbReference type="Proteomes" id="UP001152320"/>
    </source>
</evidence>
<evidence type="ECO:0000313" key="4">
    <source>
        <dbReference type="EMBL" id="KAJ8025407.1"/>
    </source>
</evidence>
<dbReference type="AlphaFoldDB" id="A0A9Q0YS24"/>
<dbReference type="InterPro" id="IPR052315">
    <property type="entry name" value="MORN4"/>
</dbReference>
<dbReference type="SUPFAM" id="SSF82185">
    <property type="entry name" value="Histone H3 K4-specific methyltransferase SET7/9 N-terminal domain"/>
    <property type="match status" value="1"/>
</dbReference>
<comment type="subcellular location">
    <subcellularLocation>
        <location evidence="1">Cell projection</location>
    </subcellularLocation>
</comment>
<evidence type="ECO:0000256" key="1">
    <source>
        <dbReference type="ARBA" id="ARBA00004316"/>
    </source>
</evidence>
<keyword evidence="2" id="KW-0677">Repeat</keyword>
<organism evidence="4 5">
    <name type="scientific">Holothuria leucospilota</name>
    <name type="common">Black long sea cucumber</name>
    <name type="synonym">Mertensiothuria leucospilota</name>
    <dbReference type="NCBI Taxonomy" id="206669"/>
    <lineage>
        <taxon>Eukaryota</taxon>
        <taxon>Metazoa</taxon>
        <taxon>Echinodermata</taxon>
        <taxon>Eleutherozoa</taxon>
        <taxon>Echinozoa</taxon>
        <taxon>Holothuroidea</taxon>
        <taxon>Aspidochirotacea</taxon>
        <taxon>Aspidochirotida</taxon>
        <taxon>Holothuriidae</taxon>
        <taxon>Holothuria</taxon>
    </lineage>
</organism>
<dbReference type="PANTHER" id="PTHR46614:SF1">
    <property type="entry name" value="MORN REPEAT-CONTAINING PROTEIN 4"/>
    <property type="match status" value="1"/>
</dbReference>
<reference evidence="4" key="1">
    <citation type="submission" date="2021-10" db="EMBL/GenBank/DDBJ databases">
        <title>Tropical sea cucumber genome reveals ecological adaptation and Cuvierian tubules defense mechanism.</title>
        <authorList>
            <person name="Chen T."/>
        </authorList>
    </citation>
    <scope>NUCLEOTIDE SEQUENCE</scope>
    <source>
        <strain evidence="4">Nanhai2018</strain>
        <tissue evidence="4">Muscle</tissue>
    </source>
</reference>
<sequence>MARRAVYTYPDGEEYKGDWVDGKKQGLGQLTSPDGIQYTGGFDNGLFNDYGVLVFPDGSRYEGQFVGGKFEGHGVFRGAQGMVFEGEFRQGKVSGKGIITFPNGEHGLPRREGIFEGTRLVERMRCSETIELARQAAANASSIKVEM</sequence>
<keyword evidence="5" id="KW-1185">Reference proteome</keyword>
<proteinExistence type="predicted"/>
<evidence type="ECO:0000256" key="2">
    <source>
        <dbReference type="ARBA" id="ARBA00022737"/>
    </source>
</evidence>
<keyword evidence="3" id="KW-0966">Cell projection</keyword>
<dbReference type="Gene3D" id="2.20.110.10">
    <property type="entry name" value="Histone H3 K4-specific methyltransferase SET7/9 N-terminal domain"/>
    <property type="match status" value="2"/>
</dbReference>
<dbReference type="EMBL" id="JAIZAY010000017">
    <property type="protein sequence ID" value="KAJ8025407.1"/>
    <property type="molecule type" value="Genomic_DNA"/>
</dbReference>
<accession>A0A9Q0YS24</accession>
<evidence type="ECO:0000256" key="3">
    <source>
        <dbReference type="ARBA" id="ARBA00023273"/>
    </source>
</evidence>
<dbReference type="Proteomes" id="UP001152320">
    <property type="component" value="Chromosome 17"/>
</dbReference>
<dbReference type="GO" id="GO:0042995">
    <property type="term" value="C:cell projection"/>
    <property type="evidence" value="ECO:0007669"/>
    <property type="project" value="UniProtKB-SubCell"/>
</dbReference>
<dbReference type="GO" id="GO:0048678">
    <property type="term" value="P:response to axon injury"/>
    <property type="evidence" value="ECO:0007669"/>
    <property type="project" value="TreeGrafter"/>
</dbReference>
<dbReference type="PANTHER" id="PTHR46614">
    <property type="entry name" value="MORN REPEAT-CONTAINING PROTEIN 4"/>
    <property type="match status" value="1"/>
</dbReference>
<comment type="caution">
    <text evidence="4">The sequence shown here is derived from an EMBL/GenBank/DDBJ whole genome shotgun (WGS) entry which is preliminary data.</text>
</comment>
<dbReference type="SMART" id="SM00698">
    <property type="entry name" value="MORN"/>
    <property type="match status" value="4"/>
</dbReference>
<protein>
    <submittedName>
        <fullName evidence="4">MORN repeat-containing protein 4</fullName>
    </submittedName>
</protein>
<gene>
    <name evidence="4" type="ORF">HOLleu_32954</name>
</gene>
<dbReference type="Pfam" id="PF02493">
    <property type="entry name" value="MORN"/>
    <property type="match status" value="4"/>
</dbReference>
<dbReference type="InterPro" id="IPR003409">
    <property type="entry name" value="MORN"/>
</dbReference>